<dbReference type="EMBL" id="CAJNAQ010000002">
    <property type="protein sequence ID" value="CAE6489154.1"/>
    <property type="molecule type" value="Genomic_DNA"/>
</dbReference>
<evidence type="ECO:0000313" key="3">
    <source>
        <dbReference type="Proteomes" id="UP000655759"/>
    </source>
</evidence>
<sequence>MHHIVILGGGFGGLAAANEIRARLPDVKITIVDKKDYFMMDLVKLWIIKGTRKFETSKKPLNTITKKGIDFVNEQVLEINPVYRKVKTRTKEITYDYLIVALGVELAPEKIPGLADNGLILYDLDHGPKIREKILSIKSGKIVFAITGMPYKCPPAPFEAALIINSMLKEIGTRNSISIEFYSVGPITLPAAGPDVSGQLLEMLEKENIKFYGSCKTVSVEKNSLKFEDGRSVQFDLLIAVPPHKAPKVVYESGLAQDGQFIQVKRDCKTQFERVYAIGDVTNMMVTEKIAVPKAGIFAEGEGIAVAQQIVTQIKNEGTATPFDGKGGCFVEMGNTAGYVYVDMFSEQGPITRLDRPAPEHLAEKEQFEQERIQKWL</sequence>
<evidence type="ECO:0000259" key="1">
    <source>
        <dbReference type="Pfam" id="PF07992"/>
    </source>
</evidence>
<dbReference type="PRINTS" id="PR00368">
    <property type="entry name" value="FADPNR"/>
</dbReference>
<dbReference type="InterPro" id="IPR036188">
    <property type="entry name" value="FAD/NAD-bd_sf"/>
</dbReference>
<protein>
    <submittedName>
        <fullName evidence="2">FAD-dependent pyridine nucleotide-disulphide oxidoreductase</fullName>
    </submittedName>
</protein>
<dbReference type="Gene3D" id="3.50.50.60">
    <property type="entry name" value="FAD/NAD(P)-binding domain"/>
    <property type="match status" value="2"/>
</dbReference>
<dbReference type="InterPro" id="IPR023753">
    <property type="entry name" value="FAD/NAD-binding_dom"/>
</dbReference>
<evidence type="ECO:0000313" key="2">
    <source>
        <dbReference type="EMBL" id="CAE6489154.1"/>
    </source>
</evidence>
<dbReference type="Proteomes" id="UP000655759">
    <property type="component" value="Unassembled WGS sequence"/>
</dbReference>
<accession>A0A812EZT0</accession>
<dbReference type="GO" id="GO:0016491">
    <property type="term" value="F:oxidoreductase activity"/>
    <property type="evidence" value="ECO:0007669"/>
    <property type="project" value="InterPro"/>
</dbReference>
<feature type="domain" description="FAD/NAD(P)-binding" evidence="1">
    <location>
        <begin position="3"/>
        <end position="134"/>
    </location>
</feature>
<dbReference type="AlphaFoldDB" id="A0A812EZT0"/>
<dbReference type="PANTHER" id="PTHR43755:SF1">
    <property type="entry name" value="FAD-DEPENDENT PYRIDINE NUCLEOTIDE-DISULPHIDE OXIDOREDUCTASE"/>
    <property type="match status" value="1"/>
</dbReference>
<dbReference type="SUPFAM" id="SSF51905">
    <property type="entry name" value="FAD/NAD(P)-binding domain"/>
    <property type="match status" value="1"/>
</dbReference>
<comment type="caution">
    <text evidence="2">The sequence shown here is derived from an EMBL/GenBank/DDBJ whole genome shotgun (WGS) entry which is preliminary data.</text>
</comment>
<dbReference type="Pfam" id="PF07992">
    <property type="entry name" value="Pyr_redox_2"/>
    <property type="match status" value="2"/>
</dbReference>
<reference evidence="2" key="1">
    <citation type="submission" date="2021-02" db="EMBL/GenBank/DDBJ databases">
        <authorList>
            <person name="Han P."/>
        </authorList>
    </citation>
    <scope>NUCLEOTIDE SEQUENCE</scope>
    <source>
        <strain evidence="2">Candidatus Nitrosotenuis uzonensis 5A</strain>
    </source>
</reference>
<dbReference type="RefSeq" id="WP_205098443.1">
    <property type="nucleotide sequence ID" value="NZ_CAJNAQ010000002.1"/>
</dbReference>
<proteinExistence type="predicted"/>
<gene>
    <name evidence="2" type="ORF">NUZ5A_20574</name>
</gene>
<dbReference type="InterPro" id="IPR052541">
    <property type="entry name" value="SQRD"/>
</dbReference>
<organism evidence="2 3">
    <name type="scientific">Candidatus Nitrosotenuis uzonensis</name>
    <dbReference type="NCBI Taxonomy" id="1407055"/>
    <lineage>
        <taxon>Archaea</taxon>
        <taxon>Nitrososphaerota</taxon>
        <taxon>Candidatus Nitrosotenuis</taxon>
    </lineage>
</organism>
<dbReference type="PANTHER" id="PTHR43755">
    <property type="match status" value="1"/>
</dbReference>
<feature type="domain" description="FAD/NAD(P)-binding" evidence="1">
    <location>
        <begin position="186"/>
        <end position="285"/>
    </location>
</feature>
<name>A0A812EZT0_9ARCH</name>